<dbReference type="InterPro" id="IPR003594">
    <property type="entry name" value="HATPase_dom"/>
</dbReference>
<keyword evidence="7" id="KW-1185">Reference proteome</keyword>
<dbReference type="EC" id="2.7.13.3" evidence="2"/>
<evidence type="ECO:0000256" key="3">
    <source>
        <dbReference type="ARBA" id="ARBA00022553"/>
    </source>
</evidence>
<feature type="transmembrane region" description="Helical" evidence="4">
    <location>
        <begin position="25"/>
        <end position="45"/>
    </location>
</feature>
<dbReference type="Gene3D" id="3.30.565.10">
    <property type="entry name" value="Histidine kinase-like ATPase, C-terminal domain"/>
    <property type="match status" value="1"/>
</dbReference>
<dbReference type="GO" id="GO:0000155">
    <property type="term" value="F:phosphorelay sensor kinase activity"/>
    <property type="evidence" value="ECO:0007669"/>
    <property type="project" value="InterPro"/>
</dbReference>
<proteinExistence type="predicted"/>
<dbReference type="SMART" id="SM00387">
    <property type="entry name" value="HATPase_c"/>
    <property type="match status" value="1"/>
</dbReference>
<evidence type="ECO:0000256" key="2">
    <source>
        <dbReference type="ARBA" id="ARBA00012438"/>
    </source>
</evidence>
<dbReference type="SMART" id="SM00388">
    <property type="entry name" value="HisKA"/>
    <property type="match status" value="1"/>
</dbReference>
<evidence type="ECO:0000259" key="5">
    <source>
        <dbReference type="PROSITE" id="PS50109"/>
    </source>
</evidence>
<feature type="transmembrane region" description="Helical" evidence="4">
    <location>
        <begin position="51"/>
        <end position="68"/>
    </location>
</feature>
<keyword evidence="4" id="KW-0812">Transmembrane</keyword>
<name>A0A917HF55_9SPHI</name>
<dbReference type="InterPro" id="IPR004358">
    <property type="entry name" value="Sig_transdc_His_kin-like_C"/>
</dbReference>
<feature type="transmembrane region" description="Helical" evidence="4">
    <location>
        <begin position="104"/>
        <end position="120"/>
    </location>
</feature>
<feature type="transmembrane region" description="Helical" evidence="4">
    <location>
        <begin position="164"/>
        <end position="182"/>
    </location>
</feature>
<dbReference type="Pfam" id="PF00512">
    <property type="entry name" value="HisKA"/>
    <property type="match status" value="1"/>
</dbReference>
<dbReference type="AlphaFoldDB" id="A0A917HF55"/>
<dbReference type="EMBL" id="BMER01000001">
    <property type="protein sequence ID" value="GGG77668.1"/>
    <property type="molecule type" value="Genomic_DNA"/>
</dbReference>
<feature type="domain" description="Histidine kinase" evidence="5">
    <location>
        <begin position="227"/>
        <end position="442"/>
    </location>
</feature>
<dbReference type="SUPFAM" id="SSF55874">
    <property type="entry name" value="ATPase domain of HSP90 chaperone/DNA topoisomerase II/histidine kinase"/>
    <property type="match status" value="1"/>
</dbReference>
<keyword evidence="4" id="KW-1133">Transmembrane helix</keyword>
<evidence type="ECO:0000313" key="6">
    <source>
        <dbReference type="EMBL" id="GGG77668.1"/>
    </source>
</evidence>
<protein>
    <recommendedName>
        <fullName evidence="2">histidine kinase</fullName>
        <ecNumber evidence="2">2.7.13.3</ecNumber>
    </recommendedName>
</protein>
<keyword evidence="4" id="KW-0472">Membrane</keyword>
<keyword evidence="3" id="KW-0597">Phosphoprotein</keyword>
<evidence type="ECO:0000313" key="7">
    <source>
        <dbReference type="Proteomes" id="UP000660862"/>
    </source>
</evidence>
<dbReference type="InterPro" id="IPR005467">
    <property type="entry name" value="His_kinase_dom"/>
</dbReference>
<dbReference type="InterPro" id="IPR036097">
    <property type="entry name" value="HisK_dim/P_sf"/>
</dbReference>
<dbReference type="InterPro" id="IPR036890">
    <property type="entry name" value="HATPase_C_sf"/>
</dbReference>
<accession>A0A917HF55</accession>
<sequence>MLVWFQNFWHKLVGNPEHMTAEQRAFHVIGVITIALMLFLIPVNIALELRVVSVMLVIIAIILVVLYVRSRIYGKYTFSLLFYAGASYLVVTITFLYNSGSQGSALYLFLLTYLFLIAFTNHRFHRVWTLLHLLVPTSLLYLEYIAPHLIPDIYADVQYRSIDIATTMIVIVICTYGITIYLRSNYERERGKAEQRALKIEAQNHEISLQNKLLQQSNSEKIRLISILAHDLRNPMSAITGVLEILTEQKLPDDVQKKMKEELLLASRNTSELLDNLLSWTSNQIKGLKPTLTKVHPEHVVANVLEIQRFVANKKGITIRTSFEPDVEVRADIDMLELVIRNLISNALKFTPKNGAIDILVRKDDANSTLTIRDSGIGISKEDLNLLFDGDIQSTYGTEHEKGFGMGLFLSKQLVSLNSGKIGAESTLGEGSVFFVSLPLYQHEELAEPALSS</sequence>
<dbReference type="PANTHER" id="PTHR43547">
    <property type="entry name" value="TWO-COMPONENT HISTIDINE KINASE"/>
    <property type="match status" value="1"/>
</dbReference>
<dbReference type="Pfam" id="PF02518">
    <property type="entry name" value="HATPase_c"/>
    <property type="match status" value="1"/>
</dbReference>
<dbReference type="Proteomes" id="UP000660862">
    <property type="component" value="Unassembled WGS sequence"/>
</dbReference>
<gene>
    <name evidence="6" type="ORF">GCM10007415_07060</name>
</gene>
<organism evidence="6 7">
    <name type="scientific">Parapedobacter pyrenivorans</name>
    <dbReference type="NCBI Taxonomy" id="1305674"/>
    <lineage>
        <taxon>Bacteria</taxon>
        <taxon>Pseudomonadati</taxon>
        <taxon>Bacteroidota</taxon>
        <taxon>Sphingobacteriia</taxon>
        <taxon>Sphingobacteriales</taxon>
        <taxon>Sphingobacteriaceae</taxon>
        <taxon>Parapedobacter</taxon>
    </lineage>
</organism>
<reference evidence="6" key="1">
    <citation type="journal article" date="2014" name="Int. J. Syst. Evol. Microbiol.">
        <title>Complete genome sequence of Corynebacterium casei LMG S-19264T (=DSM 44701T), isolated from a smear-ripened cheese.</title>
        <authorList>
            <consortium name="US DOE Joint Genome Institute (JGI-PGF)"/>
            <person name="Walter F."/>
            <person name="Albersmeier A."/>
            <person name="Kalinowski J."/>
            <person name="Ruckert C."/>
        </authorList>
    </citation>
    <scope>NUCLEOTIDE SEQUENCE</scope>
    <source>
        <strain evidence="6">CGMCC 1.12195</strain>
    </source>
</reference>
<reference evidence="6" key="2">
    <citation type="submission" date="2020-09" db="EMBL/GenBank/DDBJ databases">
        <authorList>
            <person name="Sun Q."/>
            <person name="Zhou Y."/>
        </authorList>
    </citation>
    <scope>NUCLEOTIDE SEQUENCE</scope>
    <source>
        <strain evidence="6">CGMCC 1.12195</strain>
    </source>
</reference>
<evidence type="ECO:0000256" key="4">
    <source>
        <dbReference type="SAM" id="Phobius"/>
    </source>
</evidence>
<comment type="caution">
    <text evidence="6">The sequence shown here is derived from an EMBL/GenBank/DDBJ whole genome shotgun (WGS) entry which is preliminary data.</text>
</comment>
<dbReference type="PROSITE" id="PS50109">
    <property type="entry name" value="HIS_KIN"/>
    <property type="match status" value="1"/>
</dbReference>
<evidence type="ECO:0000256" key="1">
    <source>
        <dbReference type="ARBA" id="ARBA00000085"/>
    </source>
</evidence>
<dbReference type="CDD" id="cd00082">
    <property type="entry name" value="HisKA"/>
    <property type="match status" value="1"/>
</dbReference>
<dbReference type="Gene3D" id="1.10.287.130">
    <property type="match status" value="1"/>
</dbReference>
<feature type="transmembrane region" description="Helical" evidence="4">
    <location>
        <begin position="80"/>
        <end position="98"/>
    </location>
</feature>
<dbReference type="PRINTS" id="PR00344">
    <property type="entry name" value="BCTRLSENSOR"/>
</dbReference>
<feature type="transmembrane region" description="Helical" evidence="4">
    <location>
        <begin position="127"/>
        <end position="144"/>
    </location>
</feature>
<dbReference type="SUPFAM" id="SSF47384">
    <property type="entry name" value="Homodimeric domain of signal transducing histidine kinase"/>
    <property type="match status" value="1"/>
</dbReference>
<comment type="catalytic activity">
    <reaction evidence="1">
        <text>ATP + protein L-histidine = ADP + protein N-phospho-L-histidine.</text>
        <dbReference type="EC" id="2.7.13.3"/>
    </reaction>
</comment>
<dbReference type="InterPro" id="IPR003661">
    <property type="entry name" value="HisK_dim/P_dom"/>
</dbReference>
<dbReference type="PANTHER" id="PTHR43547:SF2">
    <property type="entry name" value="HYBRID SIGNAL TRANSDUCTION HISTIDINE KINASE C"/>
    <property type="match status" value="1"/>
</dbReference>